<dbReference type="InterPro" id="IPR016187">
    <property type="entry name" value="CTDL_fold"/>
</dbReference>
<proteinExistence type="predicted"/>
<feature type="chain" id="PRO_5042175496" description="C-type lectin domain-containing protein" evidence="1">
    <location>
        <begin position="22"/>
        <end position="387"/>
    </location>
</feature>
<evidence type="ECO:0000313" key="4">
    <source>
        <dbReference type="Proteomes" id="UP001292079"/>
    </source>
</evidence>
<organism evidence="3 4">
    <name type="scientific">Schistosoma mekongi</name>
    <name type="common">Parasitic worm</name>
    <dbReference type="NCBI Taxonomy" id="38744"/>
    <lineage>
        <taxon>Eukaryota</taxon>
        <taxon>Metazoa</taxon>
        <taxon>Spiralia</taxon>
        <taxon>Lophotrochozoa</taxon>
        <taxon>Platyhelminthes</taxon>
        <taxon>Trematoda</taxon>
        <taxon>Digenea</taxon>
        <taxon>Strigeidida</taxon>
        <taxon>Schistosomatoidea</taxon>
        <taxon>Schistosomatidae</taxon>
        <taxon>Schistosoma</taxon>
    </lineage>
</organism>
<dbReference type="EMBL" id="JALJAT010000003">
    <property type="protein sequence ID" value="KAK4471135.1"/>
    <property type="molecule type" value="Genomic_DNA"/>
</dbReference>
<gene>
    <name evidence="3" type="ORF">MN116_005531</name>
</gene>
<evidence type="ECO:0000259" key="2">
    <source>
        <dbReference type="PROSITE" id="PS50041"/>
    </source>
</evidence>
<dbReference type="Proteomes" id="UP001292079">
    <property type="component" value="Unassembled WGS sequence"/>
</dbReference>
<dbReference type="Gene3D" id="3.10.100.10">
    <property type="entry name" value="Mannose-Binding Protein A, subunit A"/>
    <property type="match status" value="1"/>
</dbReference>
<evidence type="ECO:0000256" key="1">
    <source>
        <dbReference type="SAM" id="SignalP"/>
    </source>
</evidence>
<reference evidence="3" key="2">
    <citation type="journal article" date="2023" name="Infect Dis Poverty">
        <title>Chromosome-scale genome of the human blood fluke Schistosoma mekongi and its implications for public health.</title>
        <authorList>
            <person name="Zhou M."/>
            <person name="Xu L."/>
            <person name="Xu D."/>
            <person name="Chen W."/>
            <person name="Khan J."/>
            <person name="Hu Y."/>
            <person name="Huang H."/>
            <person name="Wei H."/>
            <person name="Zhang Y."/>
            <person name="Chusongsang P."/>
            <person name="Tanasarnprasert K."/>
            <person name="Hu X."/>
            <person name="Limpanont Y."/>
            <person name="Lv Z."/>
        </authorList>
    </citation>
    <scope>NUCLEOTIDE SEQUENCE</scope>
    <source>
        <strain evidence="3">LV_2022a</strain>
    </source>
</reference>
<dbReference type="InterPro" id="IPR001304">
    <property type="entry name" value="C-type_lectin-like"/>
</dbReference>
<dbReference type="Pfam" id="PF00059">
    <property type="entry name" value="Lectin_C"/>
    <property type="match status" value="1"/>
</dbReference>
<comment type="caution">
    <text evidence="3">The sequence shown here is derived from an EMBL/GenBank/DDBJ whole genome shotgun (WGS) entry which is preliminary data.</text>
</comment>
<dbReference type="SMART" id="SM00034">
    <property type="entry name" value="CLECT"/>
    <property type="match status" value="1"/>
</dbReference>
<name>A0AAE1ZC78_SCHME</name>
<dbReference type="CDD" id="cd00037">
    <property type="entry name" value="CLECT"/>
    <property type="match status" value="1"/>
</dbReference>
<feature type="domain" description="C-type lectin" evidence="2">
    <location>
        <begin position="75"/>
        <end position="207"/>
    </location>
</feature>
<sequence>MSKLKIMRILYILMILLHVKMLHIECIWHPSNSIVHNGYQYQLNSHHLEYEPNQHYDESKYDEEPIVKQVKTVKYHGTKYMQVIGLRLPFHQAENYCNQVFSSKSHLTSVLSDDEWKMLSQYFKKANPSKIWLGGIADLVNNQYIILRWLDQKTFKYLRFSGIEKEHWGNILKNHQGCIVGDLKNNGQGEWNIQAASCDEPKEFICKETYPDFPNKPWDINKSRQRGYMLPETSFKQSDQPPFGIISLYKHLPKVPESSKKSFIERVSNEQTAAPLVTDREQQVQSIPSVQLNINNATMSRSNSSEPKRHTISTKKINNVTELQTTKASTIANKNVKFVIINPTEQKTRTEGISNDLKQGQVIEPNSLENQSGPVTIYLQGVSVPGN</sequence>
<protein>
    <recommendedName>
        <fullName evidence="2">C-type lectin domain-containing protein</fullName>
    </recommendedName>
</protein>
<dbReference type="SUPFAM" id="SSF56436">
    <property type="entry name" value="C-type lectin-like"/>
    <property type="match status" value="1"/>
</dbReference>
<feature type="signal peptide" evidence="1">
    <location>
        <begin position="1"/>
        <end position="21"/>
    </location>
</feature>
<accession>A0AAE1ZC78</accession>
<dbReference type="AlphaFoldDB" id="A0AAE1ZC78"/>
<dbReference type="PROSITE" id="PS50041">
    <property type="entry name" value="C_TYPE_LECTIN_2"/>
    <property type="match status" value="1"/>
</dbReference>
<reference evidence="3" key="1">
    <citation type="submission" date="2022-04" db="EMBL/GenBank/DDBJ databases">
        <authorList>
            <person name="Xu L."/>
            <person name="Lv Z."/>
        </authorList>
    </citation>
    <scope>NUCLEOTIDE SEQUENCE</scope>
    <source>
        <strain evidence="3">LV_2022a</strain>
    </source>
</reference>
<evidence type="ECO:0000313" key="3">
    <source>
        <dbReference type="EMBL" id="KAK4471135.1"/>
    </source>
</evidence>
<keyword evidence="1" id="KW-0732">Signal</keyword>
<keyword evidence="4" id="KW-1185">Reference proteome</keyword>
<dbReference type="InterPro" id="IPR016186">
    <property type="entry name" value="C-type_lectin-like/link_sf"/>
</dbReference>